<dbReference type="EMBL" id="LAZR01012525">
    <property type="protein sequence ID" value="KKM26377.1"/>
    <property type="molecule type" value="Genomic_DNA"/>
</dbReference>
<dbReference type="AlphaFoldDB" id="A0A0F9IFU3"/>
<name>A0A0F9IFU3_9ZZZZ</name>
<evidence type="ECO:0000313" key="1">
    <source>
        <dbReference type="EMBL" id="KKM26377.1"/>
    </source>
</evidence>
<sequence length="291" mass="32203">MTVNLFDLTYQLASELGIVVESTATGGSATTLEDSVILTEADDHWNKGTVWILKDAAGASALPEGQYAVISDFDNGNNRCTIGTITAVASGDTYAITDRRYKLGDLIMAINRAIRDAGYIPVTDTTTVDTAAAQTEYDLPIAANHDLRTVEIETNTSDADDNQFTPIQFDIQHTAVGTADLLVFHRQPPTSRDVKLVYMSPHVKLVDYDDKLSESVPYERVIYRAVVNAMRHYQMKTHEDGDWFTGTLRDYVRRADKADLEHPIKSPKRRAKGLALGRTKTVEKAFGENTI</sequence>
<comment type="caution">
    <text evidence="1">The sequence shown here is derived from an EMBL/GenBank/DDBJ whole genome shotgun (WGS) entry which is preliminary data.</text>
</comment>
<reference evidence="1" key="1">
    <citation type="journal article" date="2015" name="Nature">
        <title>Complex archaea that bridge the gap between prokaryotes and eukaryotes.</title>
        <authorList>
            <person name="Spang A."/>
            <person name="Saw J.H."/>
            <person name="Jorgensen S.L."/>
            <person name="Zaremba-Niedzwiedzka K."/>
            <person name="Martijn J."/>
            <person name="Lind A.E."/>
            <person name="van Eijk R."/>
            <person name="Schleper C."/>
            <person name="Guy L."/>
            <person name="Ettema T.J."/>
        </authorList>
    </citation>
    <scope>NUCLEOTIDE SEQUENCE</scope>
</reference>
<organism evidence="1">
    <name type="scientific">marine sediment metagenome</name>
    <dbReference type="NCBI Taxonomy" id="412755"/>
    <lineage>
        <taxon>unclassified sequences</taxon>
        <taxon>metagenomes</taxon>
        <taxon>ecological metagenomes</taxon>
    </lineage>
</organism>
<accession>A0A0F9IFU3</accession>
<proteinExistence type="predicted"/>
<protein>
    <submittedName>
        <fullName evidence="1">Uncharacterized protein</fullName>
    </submittedName>
</protein>
<gene>
    <name evidence="1" type="ORF">LCGC14_1585400</name>
</gene>